<feature type="chain" id="PRO_5012488563" description="Secreted protein" evidence="2">
    <location>
        <begin position="27"/>
        <end position="104"/>
    </location>
</feature>
<evidence type="ECO:0008006" key="4">
    <source>
        <dbReference type="Google" id="ProtNLM"/>
    </source>
</evidence>
<evidence type="ECO:0000256" key="2">
    <source>
        <dbReference type="SAM" id="SignalP"/>
    </source>
</evidence>
<sequence>MANSIGRFGALLAAVFLLYSEQVSSAGRLKVLPVCFIGRSGAAPPPDPLHGAALSTPRKPVDSTGSRMHPARAQSVAYHVTDGPRCPSTPVLSASACEGLGRSS</sequence>
<feature type="signal peptide" evidence="2">
    <location>
        <begin position="1"/>
        <end position="26"/>
    </location>
</feature>
<keyword evidence="2" id="KW-0732">Signal</keyword>
<evidence type="ECO:0000313" key="3">
    <source>
        <dbReference type="EMBL" id="MAA13984.1"/>
    </source>
</evidence>
<dbReference type="AlphaFoldDB" id="A0A224YJ25"/>
<proteinExistence type="predicted"/>
<feature type="region of interest" description="Disordered" evidence="1">
    <location>
        <begin position="45"/>
        <end position="70"/>
    </location>
</feature>
<accession>A0A224YJ25</accession>
<dbReference type="EMBL" id="GFPF01002838">
    <property type="protein sequence ID" value="MAA13984.1"/>
    <property type="molecule type" value="Transcribed_RNA"/>
</dbReference>
<evidence type="ECO:0000256" key="1">
    <source>
        <dbReference type="SAM" id="MobiDB-lite"/>
    </source>
</evidence>
<name>A0A224YJ25_9ACAR</name>
<organism evidence="3">
    <name type="scientific">Rhipicephalus zambeziensis</name>
    <dbReference type="NCBI Taxonomy" id="60191"/>
    <lineage>
        <taxon>Eukaryota</taxon>
        <taxon>Metazoa</taxon>
        <taxon>Ecdysozoa</taxon>
        <taxon>Arthropoda</taxon>
        <taxon>Chelicerata</taxon>
        <taxon>Arachnida</taxon>
        <taxon>Acari</taxon>
        <taxon>Parasitiformes</taxon>
        <taxon>Ixodida</taxon>
        <taxon>Ixodoidea</taxon>
        <taxon>Ixodidae</taxon>
        <taxon>Rhipicephalinae</taxon>
        <taxon>Rhipicephalus</taxon>
        <taxon>Rhipicephalus</taxon>
    </lineage>
</organism>
<reference evidence="3" key="1">
    <citation type="journal article" date="2017" name="Parasit. Vectors">
        <title>Sialotranscriptomics of Rhipicephalus zambeziensis reveals intricate expression profiles of secretory proteins and suggests tight temporal transcriptional regulation during blood-feeding.</title>
        <authorList>
            <person name="de Castro M.H."/>
            <person name="de Klerk D."/>
            <person name="Pienaar R."/>
            <person name="Rees D.J.G."/>
            <person name="Mans B.J."/>
        </authorList>
    </citation>
    <scope>NUCLEOTIDE SEQUENCE</scope>
    <source>
        <tissue evidence="3">Salivary glands</tissue>
    </source>
</reference>
<protein>
    <recommendedName>
        <fullName evidence="4">Secreted protein</fullName>
    </recommendedName>
</protein>